<accession>A0ABQ9S9F2</accession>
<evidence type="ECO:0000256" key="1">
    <source>
        <dbReference type="ARBA" id="ARBA00023015"/>
    </source>
</evidence>
<dbReference type="SMART" id="SM00906">
    <property type="entry name" value="Fungal_trans"/>
    <property type="match status" value="1"/>
</dbReference>
<name>A0ABQ9S9F2_9PEZI</name>
<evidence type="ECO:0000256" key="3">
    <source>
        <dbReference type="ARBA" id="ARBA00023163"/>
    </source>
</evidence>
<dbReference type="PANTHER" id="PTHR47424:SF3">
    <property type="entry name" value="REGULATORY PROTEIN GAL4"/>
    <property type="match status" value="1"/>
</dbReference>
<keyword evidence="7" id="KW-1185">Reference proteome</keyword>
<keyword evidence="4" id="KW-0539">Nucleus</keyword>
<dbReference type="Proteomes" id="UP001241169">
    <property type="component" value="Unassembled WGS sequence"/>
</dbReference>
<keyword evidence="3" id="KW-0804">Transcription</keyword>
<feature type="domain" description="Xylanolytic transcriptional activator regulatory" evidence="5">
    <location>
        <begin position="301"/>
        <end position="372"/>
    </location>
</feature>
<dbReference type="EMBL" id="MOPA01000010">
    <property type="protein sequence ID" value="KAK1529900.1"/>
    <property type="molecule type" value="Genomic_DNA"/>
</dbReference>
<gene>
    <name evidence="6" type="ORF">CPAR01_12212</name>
</gene>
<dbReference type="CDD" id="cd12148">
    <property type="entry name" value="fungal_TF_MHR"/>
    <property type="match status" value="1"/>
</dbReference>
<organism evidence="6 7">
    <name type="scientific">Colletotrichum paranaense</name>
    <dbReference type="NCBI Taxonomy" id="1914294"/>
    <lineage>
        <taxon>Eukaryota</taxon>
        <taxon>Fungi</taxon>
        <taxon>Dikarya</taxon>
        <taxon>Ascomycota</taxon>
        <taxon>Pezizomycotina</taxon>
        <taxon>Sordariomycetes</taxon>
        <taxon>Hypocreomycetidae</taxon>
        <taxon>Glomerellales</taxon>
        <taxon>Glomerellaceae</taxon>
        <taxon>Colletotrichum</taxon>
        <taxon>Colletotrichum acutatum species complex</taxon>
    </lineage>
</organism>
<dbReference type="InterPro" id="IPR007219">
    <property type="entry name" value="XnlR_reg_dom"/>
</dbReference>
<evidence type="ECO:0000256" key="4">
    <source>
        <dbReference type="ARBA" id="ARBA00023242"/>
    </source>
</evidence>
<comment type="caution">
    <text evidence="6">The sequence shown here is derived from an EMBL/GenBank/DDBJ whole genome shotgun (WGS) entry which is preliminary data.</text>
</comment>
<dbReference type="Pfam" id="PF04082">
    <property type="entry name" value="Fungal_trans"/>
    <property type="match status" value="1"/>
</dbReference>
<dbReference type="GeneID" id="85380369"/>
<reference evidence="6 7" key="1">
    <citation type="submission" date="2016-10" db="EMBL/GenBank/DDBJ databases">
        <title>The genome sequence of Colletotrichum fioriniae PJ7.</title>
        <authorList>
            <person name="Baroncelli R."/>
        </authorList>
    </citation>
    <scope>NUCLEOTIDE SEQUENCE [LARGE SCALE GENOMIC DNA]</scope>
    <source>
        <strain evidence="6 7">IMI 384185</strain>
    </source>
</reference>
<evidence type="ECO:0000256" key="2">
    <source>
        <dbReference type="ARBA" id="ARBA00023125"/>
    </source>
</evidence>
<evidence type="ECO:0000313" key="6">
    <source>
        <dbReference type="EMBL" id="KAK1529900.1"/>
    </source>
</evidence>
<keyword evidence="2" id="KW-0238">DNA-binding</keyword>
<evidence type="ECO:0000313" key="7">
    <source>
        <dbReference type="Proteomes" id="UP001241169"/>
    </source>
</evidence>
<evidence type="ECO:0000259" key="5">
    <source>
        <dbReference type="SMART" id="SM00906"/>
    </source>
</evidence>
<dbReference type="InterPro" id="IPR051127">
    <property type="entry name" value="Fungal_SecMet_Regulators"/>
</dbReference>
<protein>
    <recommendedName>
        <fullName evidence="5">Xylanolytic transcriptional activator regulatory domain-containing protein</fullName>
    </recommendedName>
</protein>
<sequence length="603" mass="67202">MSTTTRRAGRLPSSCVNCRRRKIKVSDGATSMTESRTDYENCVVTDEASIRPYYHTSKEQFELMAAIVQHYAPGIPLSVESLRTFVSKLQAASQQPDFPTDLAQQVPPADTSSCSPVDGGHLLPGVAAKDSASPMSDGSFISDATRQRRFNGASSYAVLQSKVSLCITRSFPRLAALQPSGTFDLREGEPLSNKQDAALPDRKTCERCSVVFLRFVNCVFYVLGPEKLFDAIVRAHGNAEVSVSTQAMIQLIVALIDDDPHHFELASNKMESVIEEGSVESIQAIIVMALYRLKKSQRNTSWVVLGSAIRIAQSLGLHVATDDESPLWAEQKTKLWWSLCDLDQWFTSVLGRSLGITVDLSTIGSPSDNLIGAPNMPPMYAFASARLTRLLSRTLQCNSEKHCDNGNAIDRLIQDLYGWWESLPQHLTIPAAAIPPSLLRATLYLRLRYHCIIVLLTQSYLFNATFSGSDADHRMNICEDSNNKTIATLIEMQERDVLTSHFWFDSYHAVTCGLVLLIRIIKNPASVDLRDMVIKLRSLLQMFPDRLHAFAVQCFDKVLEDIEHRQPETTTFDSSIISFETGLPNLDLWEQLGFSESSFDFNL</sequence>
<keyword evidence="1" id="KW-0805">Transcription regulation</keyword>
<proteinExistence type="predicted"/>
<dbReference type="PANTHER" id="PTHR47424">
    <property type="entry name" value="REGULATORY PROTEIN GAL4"/>
    <property type="match status" value="1"/>
</dbReference>
<dbReference type="RefSeq" id="XP_060345255.1">
    <property type="nucleotide sequence ID" value="XM_060496470.1"/>
</dbReference>